<evidence type="ECO:0000256" key="7">
    <source>
        <dbReference type="RuleBase" id="RU003942"/>
    </source>
</evidence>
<dbReference type="OrthoDB" id="21828at2"/>
<dbReference type="eggNOG" id="COG2076">
    <property type="taxonomic scope" value="Bacteria"/>
</dbReference>
<dbReference type="GO" id="GO:0005886">
    <property type="term" value="C:plasma membrane"/>
    <property type="evidence" value="ECO:0007669"/>
    <property type="project" value="UniProtKB-SubCell"/>
</dbReference>
<evidence type="ECO:0000256" key="4">
    <source>
        <dbReference type="ARBA" id="ARBA00022692"/>
    </source>
</evidence>
<dbReference type="SUPFAM" id="SSF103481">
    <property type="entry name" value="Multidrug resistance efflux transporter EmrE"/>
    <property type="match status" value="1"/>
</dbReference>
<keyword evidence="6 8" id="KW-0472">Membrane</keyword>
<gene>
    <name evidence="9" type="ORF">SaccyDRAFT_0021</name>
</gene>
<dbReference type="AlphaFoldDB" id="H5XPC9"/>
<dbReference type="InterPro" id="IPR045324">
    <property type="entry name" value="Small_multidrug_res"/>
</dbReference>
<sequence>MSPGESRRPQAPRVVVAAWSLVLAAAGLEIFWALALTASEGLRHAGWAVLGIAIAIASLIMLTRALRILPLGTAYTVWVGLGAVGVAAAGALVLDEPLTWPRAACLALIIGGVVGLARTDTPRKPRQQTAVRIEGGGGGG</sequence>
<name>H5XPC9_9PSEU</name>
<comment type="subcellular location">
    <subcellularLocation>
        <location evidence="1 7">Cell membrane</location>
        <topology evidence="1 7">Multi-pass membrane protein</topology>
    </subcellularLocation>
</comment>
<dbReference type="HOGENOM" id="CLU_133067_1_2_11"/>
<keyword evidence="4 7" id="KW-0812">Transmembrane</keyword>
<evidence type="ECO:0000256" key="6">
    <source>
        <dbReference type="ARBA" id="ARBA00023136"/>
    </source>
</evidence>
<feature type="transmembrane region" description="Helical" evidence="8">
    <location>
        <begin position="12"/>
        <end position="33"/>
    </location>
</feature>
<feature type="transmembrane region" description="Helical" evidence="8">
    <location>
        <begin position="75"/>
        <end position="94"/>
    </location>
</feature>
<keyword evidence="10" id="KW-1185">Reference proteome</keyword>
<dbReference type="Proteomes" id="UP000002791">
    <property type="component" value="Chromosome"/>
</dbReference>
<dbReference type="Pfam" id="PF00893">
    <property type="entry name" value="Multi_Drug_Res"/>
    <property type="match status" value="1"/>
</dbReference>
<dbReference type="Gene3D" id="1.10.3730.20">
    <property type="match status" value="1"/>
</dbReference>
<evidence type="ECO:0000256" key="3">
    <source>
        <dbReference type="ARBA" id="ARBA00022475"/>
    </source>
</evidence>
<reference evidence="9 10" key="1">
    <citation type="submission" date="2011-11" db="EMBL/GenBank/DDBJ databases">
        <title>The Noncontiguous Finished sequence of Saccharomonospora cyanea NA-134.</title>
        <authorList>
            <consortium name="US DOE Joint Genome Institute"/>
            <person name="Lucas S."/>
            <person name="Han J."/>
            <person name="Lapidus A."/>
            <person name="Cheng J.-F."/>
            <person name="Goodwin L."/>
            <person name="Pitluck S."/>
            <person name="Peters L."/>
            <person name="Ovchinnikova G."/>
            <person name="Lu M."/>
            <person name="Detter J.C."/>
            <person name="Han C."/>
            <person name="Tapia R."/>
            <person name="Land M."/>
            <person name="Hauser L."/>
            <person name="Kyrpides N."/>
            <person name="Ivanova N."/>
            <person name="Pagani I."/>
            <person name="Brambilla E.-M."/>
            <person name="Klenk H.-P."/>
            <person name="Woyke T."/>
        </authorList>
    </citation>
    <scope>NUCLEOTIDE SEQUENCE [LARGE SCALE GENOMIC DNA]</scope>
    <source>
        <strain evidence="9 10">NA-134</strain>
    </source>
</reference>
<comment type="similarity">
    <text evidence="7">Belongs to the drug/metabolite transporter (DMT) superfamily. Small multidrug resistance (SMR) (TC 2.A.7.1) family.</text>
</comment>
<organism evidence="9 10">
    <name type="scientific">Saccharomonospora cyanea NA-134</name>
    <dbReference type="NCBI Taxonomy" id="882082"/>
    <lineage>
        <taxon>Bacteria</taxon>
        <taxon>Bacillati</taxon>
        <taxon>Actinomycetota</taxon>
        <taxon>Actinomycetes</taxon>
        <taxon>Pseudonocardiales</taxon>
        <taxon>Pseudonocardiaceae</taxon>
        <taxon>Saccharomonospora</taxon>
    </lineage>
</organism>
<evidence type="ECO:0000256" key="5">
    <source>
        <dbReference type="ARBA" id="ARBA00022989"/>
    </source>
</evidence>
<dbReference type="PANTHER" id="PTHR30561:SF0">
    <property type="entry name" value="GUANIDINIUM EXPORTER"/>
    <property type="match status" value="1"/>
</dbReference>
<dbReference type="EMBL" id="CM001440">
    <property type="protein sequence ID" value="EHR58963.1"/>
    <property type="molecule type" value="Genomic_DNA"/>
</dbReference>
<dbReference type="InterPro" id="IPR000390">
    <property type="entry name" value="Small_drug/metabolite_transptr"/>
</dbReference>
<dbReference type="InterPro" id="IPR037185">
    <property type="entry name" value="EmrE-like"/>
</dbReference>
<dbReference type="RefSeq" id="WP_005452435.1">
    <property type="nucleotide sequence ID" value="NZ_CM001440.1"/>
</dbReference>
<protein>
    <submittedName>
        <fullName evidence="9">Cation/cationic drug transporter</fullName>
    </submittedName>
</protein>
<keyword evidence="3" id="KW-1003">Cell membrane</keyword>
<dbReference type="PANTHER" id="PTHR30561">
    <property type="entry name" value="SMR FAMILY PROTON-DEPENDENT DRUG EFFLUX TRANSPORTER SUGE"/>
    <property type="match status" value="1"/>
</dbReference>
<feature type="transmembrane region" description="Helical" evidence="8">
    <location>
        <begin position="100"/>
        <end position="117"/>
    </location>
</feature>
<evidence type="ECO:0000313" key="9">
    <source>
        <dbReference type="EMBL" id="EHR58963.1"/>
    </source>
</evidence>
<keyword evidence="5 8" id="KW-1133">Transmembrane helix</keyword>
<keyword evidence="2" id="KW-0813">Transport</keyword>
<evidence type="ECO:0000256" key="2">
    <source>
        <dbReference type="ARBA" id="ARBA00022448"/>
    </source>
</evidence>
<evidence type="ECO:0000256" key="8">
    <source>
        <dbReference type="SAM" id="Phobius"/>
    </source>
</evidence>
<proteinExistence type="inferred from homology"/>
<evidence type="ECO:0000313" key="10">
    <source>
        <dbReference type="Proteomes" id="UP000002791"/>
    </source>
</evidence>
<feature type="transmembrane region" description="Helical" evidence="8">
    <location>
        <begin position="45"/>
        <end position="63"/>
    </location>
</feature>
<accession>H5XPC9</accession>
<evidence type="ECO:0000256" key="1">
    <source>
        <dbReference type="ARBA" id="ARBA00004651"/>
    </source>
</evidence>
<dbReference type="STRING" id="882082.SaccyDRAFT_0021"/>
<dbReference type="GO" id="GO:0022857">
    <property type="term" value="F:transmembrane transporter activity"/>
    <property type="evidence" value="ECO:0007669"/>
    <property type="project" value="InterPro"/>
</dbReference>